<reference evidence="3" key="2">
    <citation type="submission" date="2021-02" db="UniProtKB">
        <authorList>
            <consortium name="EnsemblMetazoa"/>
        </authorList>
    </citation>
    <scope>IDENTIFICATION</scope>
    <source>
        <strain evidence="3">JHB</strain>
    </source>
</reference>
<evidence type="ECO:0000313" key="2">
    <source>
        <dbReference type="EMBL" id="EDS34904.1"/>
    </source>
</evidence>
<dbReference type="EnsemblMetazoa" id="CPIJ020324-RA">
    <property type="protein sequence ID" value="CPIJ020324-PA"/>
    <property type="gene ID" value="CPIJ020324"/>
</dbReference>
<protein>
    <submittedName>
        <fullName evidence="2 3">Uncharacterized protein</fullName>
    </submittedName>
</protein>
<proteinExistence type="predicted"/>
<dbReference type="VEuPathDB" id="VectorBase:CPIJ020324"/>
<evidence type="ECO:0000313" key="4">
    <source>
        <dbReference type="Proteomes" id="UP000002320"/>
    </source>
</evidence>
<gene>
    <name evidence="3" type="primary">6054730</name>
    <name evidence="2" type="ORF">CpipJ_CPIJ020324</name>
</gene>
<sequence length="147" mass="16361">MIAAYYYINFTTIELFNLSLNPRPAGDHLKDNILMSLAARLPNKLTGSMATLRSIRCPRTAWTRFELTGFAPDQMHCCRLDALVVLSSEQQLIMTQSCISMGSPTSDKDSDYDPLADLHHEDPERDSTPTAAAARTPLDWISATQRG</sequence>
<feature type="compositionally biased region" description="Basic and acidic residues" evidence="1">
    <location>
        <begin position="106"/>
        <end position="127"/>
    </location>
</feature>
<dbReference type="AlphaFoldDB" id="B0XLS8"/>
<dbReference type="Proteomes" id="UP000002320">
    <property type="component" value="Unassembled WGS sequence"/>
</dbReference>
<feature type="region of interest" description="Disordered" evidence="1">
    <location>
        <begin position="100"/>
        <end position="147"/>
    </location>
</feature>
<accession>B0XLS8</accession>
<keyword evidence="4" id="KW-1185">Reference proteome</keyword>
<reference evidence="2" key="1">
    <citation type="submission" date="2007-03" db="EMBL/GenBank/DDBJ databases">
        <title>Annotation of Culex pipiens quinquefasciatus.</title>
        <authorList>
            <consortium name="The Broad Institute Genome Sequencing Platform"/>
            <person name="Atkinson P.W."/>
            <person name="Hemingway J."/>
            <person name="Christensen B.M."/>
            <person name="Higgs S."/>
            <person name="Kodira C."/>
            <person name="Hannick L."/>
            <person name="Megy K."/>
            <person name="O'Leary S."/>
            <person name="Pearson M."/>
            <person name="Haas B.J."/>
            <person name="Mauceli E."/>
            <person name="Wortman J.R."/>
            <person name="Lee N.H."/>
            <person name="Guigo R."/>
            <person name="Stanke M."/>
            <person name="Alvarado L."/>
            <person name="Amedeo P."/>
            <person name="Antoine C.H."/>
            <person name="Arensburger P."/>
            <person name="Bidwell S.L."/>
            <person name="Crawford M."/>
            <person name="Camaro F."/>
            <person name="Devon K."/>
            <person name="Engels R."/>
            <person name="Hammond M."/>
            <person name="Howarth C."/>
            <person name="Koehrsen M."/>
            <person name="Lawson D."/>
            <person name="Montgomery P."/>
            <person name="Nene V."/>
            <person name="Nusbaum C."/>
            <person name="Puiu D."/>
            <person name="Romero-Severson J."/>
            <person name="Severson D.W."/>
            <person name="Shumway M."/>
            <person name="Sisk P."/>
            <person name="Stolte C."/>
            <person name="Zeng Q."/>
            <person name="Eisenstadt E."/>
            <person name="Fraser-Liggett C."/>
            <person name="Strausberg R."/>
            <person name="Galagan J."/>
            <person name="Birren B."/>
            <person name="Collins F.H."/>
        </authorList>
    </citation>
    <scope>NUCLEOTIDE SEQUENCE [LARGE SCALE GENOMIC DNA]</scope>
    <source>
        <strain evidence="2">JHB</strain>
    </source>
</reference>
<dbReference type="HOGENOM" id="CLU_1769883_0_0_1"/>
<dbReference type="EMBL" id="DS234728">
    <property type="protein sequence ID" value="EDS34904.1"/>
    <property type="molecule type" value="Genomic_DNA"/>
</dbReference>
<evidence type="ECO:0000256" key="1">
    <source>
        <dbReference type="SAM" id="MobiDB-lite"/>
    </source>
</evidence>
<name>B0XLS8_CULQU</name>
<evidence type="ECO:0000313" key="3">
    <source>
        <dbReference type="EnsemblMetazoa" id="CPIJ020324-PA"/>
    </source>
</evidence>
<dbReference type="STRING" id="7176.B0XLS8"/>
<dbReference type="InParanoid" id="B0XLS8"/>
<dbReference type="KEGG" id="cqu:CpipJ_CPIJ020324"/>
<organism>
    <name type="scientific">Culex quinquefasciatus</name>
    <name type="common">Southern house mosquito</name>
    <name type="synonym">Culex pungens</name>
    <dbReference type="NCBI Taxonomy" id="7176"/>
    <lineage>
        <taxon>Eukaryota</taxon>
        <taxon>Metazoa</taxon>
        <taxon>Ecdysozoa</taxon>
        <taxon>Arthropoda</taxon>
        <taxon>Hexapoda</taxon>
        <taxon>Insecta</taxon>
        <taxon>Pterygota</taxon>
        <taxon>Neoptera</taxon>
        <taxon>Endopterygota</taxon>
        <taxon>Diptera</taxon>
        <taxon>Nematocera</taxon>
        <taxon>Culicoidea</taxon>
        <taxon>Culicidae</taxon>
        <taxon>Culicinae</taxon>
        <taxon>Culicini</taxon>
        <taxon>Culex</taxon>
        <taxon>Culex</taxon>
    </lineage>
</organism>